<evidence type="ECO:0000313" key="2">
    <source>
        <dbReference type="Proteomes" id="UP000823775"/>
    </source>
</evidence>
<accession>A0ABS8WEP9</accession>
<feature type="non-terminal residue" evidence="1">
    <location>
        <position position="66"/>
    </location>
</feature>
<evidence type="ECO:0000313" key="1">
    <source>
        <dbReference type="EMBL" id="MCE3049273.1"/>
    </source>
</evidence>
<keyword evidence="2" id="KW-1185">Reference proteome</keyword>
<reference evidence="1 2" key="1">
    <citation type="journal article" date="2021" name="BMC Genomics">
        <title>Datura genome reveals duplications of psychoactive alkaloid biosynthetic genes and high mutation rate following tissue culture.</title>
        <authorList>
            <person name="Rajewski A."/>
            <person name="Carter-House D."/>
            <person name="Stajich J."/>
            <person name="Litt A."/>
        </authorList>
    </citation>
    <scope>NUCLEOTIDE SEQUENCE [LARGE SCALE GENOMIC DNA]</scope>
    <source>
        <strain evidence="1">AR-01</strain>
    </source>
</reference>
<name>A0ABS8WEP9_DATST</name>
<gene>
    <name evidence="1" type="ORF">HAX54_044506</name>
</gene>
<comment type="caution">
    <text evidence="1">The sequence shown here is derived from an EMBL/GenBank/DDBJ whole genome shotgun (WGS) entry which is preliminary data.</text>
</comment>
<proteinExistence type="predicted"/>
<organism evidence="1 2">
    <name type="scientific">Datura stramonium</name>
    <name type="common">Jimsonweed</name>
    <name type="synonym">Common thornapple</name>
    <dbReference type="NCBI Taxonomy" id="4076"/>
    <lineage>
        <taxon>Eukaryota</taxon>
        <taxon>Viridiplantae</taxon>
        <taxon>Streptophyta</taxon>
        <taxon>Embryophyta</taxon>
        <taxon>Tracheophyta</taxon>
        <taxon>Spermatophyta</taxon>
        <taxon>Magnoliopsida</taxon>
        <taxon>eudicotyledons</taxon>
        <taxon>Gunneridae</taxon>
        <taxon>Pentapetalae</taxon>
        <taxon>asterids</taxon>
        <taxon>lamiids</taxon>
        <taxon>Solanales</taxon>
        <taxon>Solanaceae</taxon>
        <taxon>Solanoideae</taxon>
        <taxon>Datureae</taxon>
        <taxon>Datura</taxon>
    </lineage>
</organism>
<dbReference type="EMBL" id="JACEIK010006791">
    <property type="protein sequence ID" value="MCE3049273.1"/>
    <property type="molecule type" value="Genomic_DNA"/>
</dbReference>
<feature type="non-terminal residue" evidence="1">
    <location>
        <position position="1"/>
    </location>
</feature>
<sequence length="66" mass="7524">TELDVEEVLLVAMGQGTTRHMTQRIVRKPVGHMRTWENAEVLDGVRHQVVTTKACNELSSRLTTRH</sequence>
<protein>
    <submittedName>
        <fullName evidence="1">Uncharacterized protein</fullName>
    </submittedName>
</protein>
<dbReference type="Proteomes" id="UP000823775">
    <property type="component" value="Unassembled WGS sequence"/>
</dbReference>